<name>A0A8I2YY56_9AGAM</name>
<dbReference type="EMBL" id="JAGFBS010000005">
    <property type="protein sequence ID" value="KAG6379322.1"/>
    <property type="molecule type" value="Genomic_DNA"/>
</dbReference>
<dbReference type="AlphaFoldDB" id="A0A8I2YY56"/>
<comment type="caution">
    <text evidence="1">The sequence shown here is derived from an EMBL/GenBank/DDBJ whole genome shotgun (WGS) entry which is preliminary data.</text>
</comment>
<accession>A0A8I2YY56</accession>
<gene>
    <name evidence="1" type="ORF">JVT61DRAFT_11780</name>
</gene>
<dbReference type="Proteomes" id="UP000683000">
    <property type="component" value="Unassembled WGS sequence"/>
</dbReference>
<sequence length="51" mass="6139">MTRMVKPEPSFRLIDFGRSRKYTTAKEKRDEEIEVVKMFDTLARQMRVTSE</sequence>
<evidence type="ECO:0000313" key="2">
    <source>
        <dbReference type="Proteomes" id="UP000683000"/>
    </source>
</evidence>
<organism evidence="1 2">
    <name type="scientific">Boletus reticuloceps</name>
    <dbReference type="NCBI Taxonomy" id="495285"/>
    <lineage>
        <taxon>Eukaryota</taxon>
        <taxon>Fungi</taxon>
        <taxon>Dikarya</taxon>
        <taxon>Basidiomycota</taxon>
        <taxon>Agaricomycotina</taxon>
        <taxon>Agaricomycetes</taxon>
        <taxon>Agaricomycetidae</taxon>
        <taxon>Boletales</taxon>
        <taxon>Boletineae</taxon>
        <taxon>Boletaceae</taxon>
        <taxon>Boletoideae</taxon>
        <taxon>Boletus</taxon>
    </lineage>
</organism>
<evidence type="ECO:0000313" key="1">
    <source>
        <dbReference type="EMBL" id="KAG6379322.1"/>
    </source>
</evidence>
<protein>
    <submittedName>
        <fullName evidence="1">Uncharacterized protein</fullName>
    </submittedName>
</protein>
<proteinExistence type="predicted"/>
<keyword evidence="2" id="KW-1185">Reference proteome</keyword>
<reference evidence="1" key="1">
    <citation type="submission" date="2021-03" db="EMBL/GenBank/DDBJ databases">
        <title>Evolutionary innovations through gain and loss of genes in the ectomycorrhizal Boletales.</title>
        <authorList>
            <person name="Wu G."/>
            <person name="Miyauchi S."/>
            <person name="Morin E."/>
            <person name="Yang Z.-L."/>
            <person name="Xu J."/>
            <person name="Martin F.M."/>
        </authorList>
    </citation>
    <scope>NUCLEOTIDE SEQUENCE</scope>
    <source>
        <strain evidence="1">BR01</strain>
    </source>
</reference>